<dbReference type="EMBL" id="JAPDFL010000001">
    <property type="protein sequence ID" value="MCW1932854.1"/>
    <property type="molecule type" value="Genomic_DNA"/>
</dbReference>
<feature type="domain" description="Xylose isomerase-like TIM barrel" evidence="2">
    <location>
        <begin position="21"/>
        <end position="243"/>
    </location>
</feature>
<name>A0ABT3GZ95_9RHOB</name>
<evidence type="ECO:0000256" key="1">
    <source>
        <dbReference type="ARBA" id="ARBA00023235"/>
    </source>
</evidence>
<dbReference type="PANTHER" id="PTHR43489:SF6">
    <property type="entry name" value="HYDROXYPYRUVATE ISOMERASE-RELATED"/>
    <property type="match status" value="1"/>
</dbReference>
<dbReference type="InterPro" id="IPR050417">
    <property type="entry name" value="Sugar_Epim/Isomerase"/>
</dbReference>
<protein>
    <submittedName>
        <fullName evidence="3">TIM barrel protein</fullName>
    </submittedName>
</protein>
<proteinExistence type="predicted"/>
<dbReference type="InterPro" id="IPR026040">
    <property type="entry name" value="HyI-like"/>
</dbReference>
<dbReference type="RefSeq" id="WP_264505819.1">
    <property type="nucleotide sequence ID" value="NZ_JAPDFL010000001.1"/>
</dbReference>
<reference evidence="3 4" key="1">
    <citation type="submission" date="2022-10" db="EMBL/GenBank/DDBJ databases">
        <title>Pararhodobacter sp. nov., isolated from marine algae.</title>
        <authorList>
            <person name="Choi B.J."/>
            <person name="Kim J.M."/>
            <person name="Lee J.K."/>
            <person name="Choi D.G."/>
            <person name="Jeon C.O."/>
        </authorList>
    </citation>
    <scope>NUCLEOTIDE SEQUENCE [LARGE SCALE GENOMIC DNA]</scope>
    <source>
        <strain evidence="3 4">ZQ420</strain>
    </source>
</reference>
<evidence type="ECO:0000313" key="3">
    <source>
        <dbReference type="EMBL" id="MCW1932854.1"/>
    </source>
</evidence>
<dbReference type="SUPFAM" id="SSF51658">
    <property type="entry name" value="Xylose isomerase-like"/>
    <property type="match status" value="1"/>
</dbReference>
<dbReference type="PIRSF" id="PIRSF006241">
    <property type="entry name" value="HyI"/>
    <property type="match status" value="1"/>
</dbReference>
<dbReference type="Gene3D" id="3.20.20.150">
    <property type="entry name" value="Divalent-metal-dependent TIM barrel enzymes"/>
    <property type="match status" value="1"/>
</dbReference>
<evidence type="ECO:0000259" key="2">
    <source>
        <dbReference type="Pfam" id="PF01261"/>
    </source>
</evidence>
<organism evidence="3 4">
    <name type="scientific">Pararhodobacter zhoushanensis</name>
    <dbReference type="NCBI Taxonomy" id="2479545"/>
    <lineage>
        <taxon>Bacteria</taxon>
        <taxon>Pseudomonadati</taxon>
        <taxon>Pseudomonadota</taxon>
        <taxon>Alphaproteobacteria</taxon>
        <taxon>Rhodobacterales</taxon>
        <taxon>Paracoccaceae</taxon>
        <taxon>Pararhodobacter</taxon>
    </lineage>
</organism>
<comment type="caution">
    <text evidence="3">The sequence shown here is derived from an EMBL/GenBank/DDBJ whole genome shotgun (WGS) entry which is preliminary data.</text>
</comment>
<dbReference type="InterPro" id="IPR036237">
    <property type="entry name" value="Xyl_isomerase-like_sf"/>
</dbReference>
<keyword evidence="4" id="KW-1185">Reference proteome</keyword>
<dbReference type="InterPro" id="IPR013022">
    <property type="entry name" value="Xyl_isomerase-like_TIM-brl"/>
</dbReference>
<dbReference type="Pfam" id="PF01261">
    <property type="entry name" value="AP_endonuc_2"/>
    <property type="match status" value="1"/>
</dbReference>
<sequence>MREFSANLGFLWTDRPLPDAIRAAKAAGFAAVECHFPYDTPAAETRAALLETGLRMMTLNTRPGGTGDFGLLALKDREAEARAAIDEAFAYALATDTRAVHLMAGKHGDDATYHANLAYACDSAPPGMTLLIEAINRWHVPDYHLNTTAQAVDTLKTLNRPNLKLMFDCYHVGRTEPEVFNDVDTLRPLIGHIQIAAVPDRSAPDHGSVDYVTLLPRLNWPGPIGAEYKPNGPTDASLDWLPRLSAC</sequence>
<keyword evidence="1" id="KW-0413">Isomerase</keyword>
<gene>
    <name evidence="3" type="ORF">OKW52_11460</name>
</gene>
<evidence type="ECO:0000313" key="4">
    <source>
        <dbReference type="Proteomes" id="UP001208938"/>
    </source>
</evidence>
<dbReference type="Proteomes" id="UP001208938">
    <property type="component" value="Unassembled WGS sequence"/>
</dbReference>
<accession>A0ABT3GZ95</accession>
<dbReference type="PANTHER" id="PTHR43489">
    <property type="entry name" value="ISOMERASE"/>
    <property type="match status" value="1"/>
</dbReference>